<evidence type="ECO:0000313" key="6">
    <source>
        <dbReference type="EMBL" id="RYC32046.1"/>
    </source>
</evidence>
<dbReference type="GO" id="GO:0008270">
    <property type="term" value="F:zinc ion binding"/>
    <property type="evidence" value="ECO:0007669"/>
    <property type="project" value="InterPro"/>
</dbReference>
<reference evidence="6 7" key="1">
    <citation type="submission" date="2018-12" db="EMBL/GenBank/DDBJ databases">
        <authorList>
            <person name="Grouzdev D.S."/>
            <person name="Krutkina M.S."/>
        </authorList>
    </citation>
    <scope>NUCLEOTIDE SEQUENCE [LARGE SCALE GENOMIC DNA]</scope>
    <source>
        <strain evidence="6 7">RmlP026</strain>
    </source>
</reference>
<dbReference type="InterPro" id="IPR016192">
    <property type="entry name" value="APOBEC/CMP_deaminase_Zn-bd"/>
</dbReference>
<evidence type="ECO:0000256" key="3">
    <source>
        <dbReference type="ARBA" id="ARBA00022801"/>
    </source>
</evidence>
<evidence type="ECO:0000259" key="5">
    <source>
        <dbReference type="PROSITE" id="PS51747"/>
    </source>
</evidence>
<dbReference type="PROSITE" id="PS51747">
    <property type="entry name" value="CYT_DCMP_DEAMINASES_2"/>
    <property type="match status" value="1"/>
</dbReference>
<dbReference type="Proteomes" id="UP000290759">
    <property type="component" value="Unassembled WGS sequence"/>
</dbReference>
<dbReference type="RefSeq" id="WP_129226012.1">
    <property type="nucleotide sequence ID" value="NZ_QYBB01000009.1"/>
</dbReference>
<dbReference type="CDD" id="cd01285">
    <property type="entry name" value="nucleoside_deaminase"/>
    <property type="match status" value="1"/>
</dbReference>
<feature type="domain" description="CMP/dCMP-type deaminase" evidence="5">
    <location>
        <begin position="5"/>
        <end position="116"/>
    </location>
</feature>
<protein>
    <submittedName>
        <fullName evidence="6">Nucleoside deaminase</fullName>
    </submittedName>
</protein>
<reference evidence="6 7" key="2">
    <citation type="submission" date="2019-02" db="EMBL/GenBank/DDBJ databases">
        <title>'Lichenibacterium ramalinii' gen. nov. sp. nov., 'Lichenibacterium minor' gen. nov. sp. nov.</title>
        <authorList>
            <person name="Pankratov T."/>
        </authorList>
    </citation>
    <scope>NUCLEOTIDE SEQUENCE [LARGE SCALE GENOMIC DNA]</scope>
    <source>
        <strain evidence="6 7">RmlP026</strain>
    </source>
</reference>
<dbReference type="Pfam" id="PF00383">
    <property type="entry name" value="dCMP_cyt_deam_1"/>
    <property type="match status" value="1"/>
</dbReference>
<sequence>MTTDDDDARYLAQAVALSRSRMEAGHGGPFGAVIVRDGAVLAEGWNAVTSAKDPTAHAEVTAIRRACAAVDDFSLAGATLYSSCEPCPMCLSAIYWARIGRLVYANTRDQAAAIGFDDAFLYDEVPKPPLARSLPTRHLPTPEAEATFGAWAAKADKVSY</sequence>
<organism evidence="6 7">
    <name type="scientific">Lichenibacterium minor</name>
    <dbReference type="NCBI Taxonomy" id="2316528"/>
    <lineage>
        <taxon>Bacteria</taxon>
        <taxon>Pseudomonadati</taxon>
        <taxon>Pseudomonadota</taxon>
        <taxon>Alphaproteobacteria</taxon>
        <taxon>Hyphomicrobiales</taxon>
        <taxon>Lichenihabitantaceae</taxon>
        <taxon>Lichenibacterium</taxon>
    </lineage>
</organism>
<dbReference type="Gene3D" id="3.40.140.10">
    <property type="entry name" value="Cytidine Deaminase, domain 2"/>
    <property type="match status" value="1"/>
</dbReference>
<dbReference type="PROSITE" id="PS00903">
    <property type="entry name" value="CYT_DCMP_DEAMINASES_1"/>
    <property type="match status" value="1"/>
</dbReference>
<comment type="caution">
    <text evidence="6">The sequence shown here is derived from an EMBL/GenBank/DDBJ whole genome shotgun (WGS) entry which is preliminary data.</text>
</comment>
<keyword evidence="3" id="KW-0378">Hydrolase</keyword>
<dbReference type="FunFam" id="3.40.140.10:FF:000011">
    <property type="entry name" value="tRNA-specific adenosine deaminase"/>
    <property type="match status" value="1"/>
</dbReference>
<dbReference type="InterPro" id="IPR016193">
    <property type="entry name" value="Cytidine_deaminase-like"/>
</dbReference>
<gene>
    <name evidence="6" type="ORF">D3273_09940</name>
</gene>
<dbReference type="GO" id="GO:0047974">
    <property type="term" value="F:guanosine deaminase activity"/>
    <property type="evidence" value="ECO:0007669"/>
    <property type="project" value="TreeGrafter"/>
</dbReference>
<keyword evidence="2" id="KW-0479">Metal-binding</keyword>
<evidence type="ECO:0000256" key="1">
    <source>
        <dbReference type="ARBA" id="ARBA00006576"/>
    </source>
</evidence>
<dbReference type="AlphaFoldDB" id="A0A4Q2UAG5"/>
<keyword evidence="7" id="KW-1185">Reference proteome</keyword>
<proteinExistence type="inferred from homology"/>
<evidence type="ECO:0000256" key="4">
    <source>
        <dbReference type="ARBA" id="ARBA00022833"/>
    </source>
</evidence>
<dbReference type="PANTHER" id="PTHR11079">
    <property type="entry name" value="CYTOSINE DEAMINASE FAMILY MEMBER"/>
    <property type="match status" value="1"/>
</dbReference>
<dbReference type="InterPro" id="IPR002125">
    <property type="entry name" value="CMP_dCMP_dom"/>
</dbReference>
<dbReference type="OrthoDB" id="9802676at2"/>
<name>A0A4Q2UAG5_9HYPH</name>
<comment type="similarity">
    <text evidence="1">Belongs to the cytidine and deoxycytidylate deaminase family.</text>
</comment>
<keyword evidence="4" id="KW-0862">Zinc</keyword>
<dbReference type="SUPFAM" id="SSF53927">
    <property type="entry name" value="Cytidine deaminase-like"/>
    <property type="match status" value="1"/>
</dbReference>
<dbReference type="GO" id="GO:0006152">
    <property type="term" value="P:purine nucleoside catabolic process"/>
    <property type="evidence" value="ECO:0007669"/>
    <property type="project" value="TreeGrafter"/>
</dbReference>
<accession>A0A4Q2UAG5</accession>
<evidence type="ECO:0000256" key="2">
    <source>
        <dbReference type="ARBA" id="ARBA00022723"/>
    </source>
</evidence>
<dbReference type="EMBL" id="QYBB01000009">
    <property type="protein sequence ID" value="RYC32046.1"/>
    <property type="molecule type" value="Genomic_DNA"/>
</dbReference>
<dbReference type="PANTHER" id="PTHR11079:SF161">
    <property type="entry name" value="CMP_DCMP-TYPE DEAMINASE DOMAIN-CONTAINING PROTEIN"/>
    <property type="match status" value="1"/>
</dbReference>
<evidence type="ECO:0000313" key="7">
    <source>
        <dbReference type="Proteomes" id="UP000290759"/>
    </source>
</evidence>